<dbReference type="GO" id="GO:0004803">
    <property type="term" value="F:transposase activity"/>
    <property type="evidence" value="ECO:0007669"/>
    <property type="project" value="InterPro"/>
</dbReference>
<dbReference type="PATRIC" id="fig|1121405.3.peg.348"/>
<evidence type="ECO:0000313" key="4">
    <source>
        <dbReference type="Proteomes" id="UP000014977"/>
    </source>
</evidence>
<dbReference type="PANTHER" id="PTHR37023">
    <property type="entry name" value="TRANSPOSASE"/>
    <property type="match status" value="1"/>
</dbReference>
<dbReference type="PANTHER" id="PTHR37023:SF1">
    <property type="entry name" value="ISSOD25 TRANSPOSASE TNPA_ISSOD25"/>
    <property type="match status" value="1"/>
</dbReference>
<feature type="domain" description="Transposase IS801/IS1294" evidence="1">
    <location>
        <begin position="141"/>
        <end position="305"/>
    </location>
</feature>
<feature type="domain" description="Transposase zinc-binding" evidence="2">
    <location>
        <begin position="7"/>
        <end position="98"/>
    </location>
</feature>
<dbReference type="EMBL" id="ATHJ01000023">
    <property type="protein sequence ID" value="EPR44592.1"/>
    <property type="molecule type" value="Genomic_DNA"/>
</dbReference>
<dbReference type="eggNOG" id="COG0517">
    <property type="taxonomic scope" value="Bacteria"/>
</dbReference>
<dbReference type="Pfam" id="PF14319">
    <property type="entry name" value="Zn_Tnp_IS91"/>
    <property type="match status" value="1"/>
</dbReference>
<evidence type="ECO:0000313" key="3">
    <source>
        <dbReference type="EMBL" id="EPR44592.1"/>
    </source>
</evidence>
<dbReference type="InterPro" id="IPR007069">
    <property type="entry name" value="Transposase_32"/>
</dbReference>
<dbReference type="STRING" id="897.B2D07_02190"/>
<evidence type="ECO:0000259" key="1">
    <source>
        <dbReference type="Pfam" id="PF04986"/>
    </source>
</evidence>
<dbReference type="RefSeq" id="WP_020875448.1">
    <property type="nucleotide sequence ID" value="NZ_ATHJ01000023.1"/>
</dbReference>
<dbReference type="InterPro" id="IPR026889">
    <property type="entry name" value="Zn_Tnp"/>
</dbReference>
<proteinExistence type="predicted"/>
<organism evidence="3 4">
    <name type="scientific">Desulfococcus multivorans DSM 2059</name>
    <dbReference type="NCBI Taxonomy" id="1121405"/>
    <lineage>
        <taxon>Bacteria</taxon>
        <taxon>Pseudomonadati</taxon>
        <taxon>Thermodesulfobacteriota</taxon>
        <taxon>Desulfobacteria</taxon>
        <taxon>Desulfobacterales</taxon>
        <taxon>Desulfococcaceae</taxon>
        <taxon>Desulfococcus</taxon>
    </lineage>
</organism>
<dbReference type="OrthoDB" id="9793553at2"/>
<accession>S7U5I1</accession>
<dbReference type="GO" id="GO:0003677">
    <property type="term" value="F:DNA binding"/>
    <property type="evidence" value="ECO:0007669"/>
    <property type="project" value="InterPro"/>
</dbReference>
<gene>
    <name evidence="3" type="ORF">dsmv_3800</name>
</gene>
<reference evidence="3 4" key="1">
    <citation type="journal article" date="2013" name="Genome Announc.">
        <title>Draft genome sequences for three mercury-methylating, sulfate-reducing bacteria.</title>
        <authorList>
            <person name="Brown S.D."/>
            <person name="Hurt R.A.Jr."/>
            <person name="Gilmour C.C."/>
            <person name="Elias D.A."/>
        </authorList>
    </citation>
    <scope>NUCLEOTIDE SEQUENCE [LARGE SCALE GENOMIC DNA]</scope>
    <source>
        <strain evidence="3 4">DSM 2059</strain>
    </source>
</reference>
<dbReference type="Pfam" id="PF04986">
    <property type="entry name" value="Y2_Tnp"/>
    <property type="match status" value="1"/>
</dbReference>
<evidence type="ECO:0000259" key="2">
    <source>
        <dbReference type="Pfam" id="PF14319"/>
    </source>
</evidence>
<comment type="caution">
    <text evidence="3">The sequence shown here is derived from an EMBL/GenBank/DDBJ whole genome shotgun (WGS) entry which is preliminary data.</text>
</comment>
<sequence>MVAIQNIFREHAPAYLEKYGDRMPRNHRSVIDAILSCRTPACGMTVYECAGCGKHHHIFRSCGNRHCPACQNQKALDWMDRQLDRQVPGPYFMITFTVPKEIRRFFRSRQSIAYDALFKASSAAMKKLVRDGKFIGGDVPGFFGVLHTWGRTLNYHPHIHYVVAGGAWSKDDNAWHPSRPDFYVPNKALSRICRAKFRDLMRDAGMSRLIDPGIFREGWNVNIQPVGAAEQSIRYLSHYVFKVAISDHRIVDAADGTVTFSYKKPKSRRTRYMELDAQDFMSRFLQHSLPPGFMKVRYYGFMHSCSGVPLENVRASIEMMHAFELVVPETPRDTREKSGPTCPDCGGELKYCYSVLPHQVPEYRGPG</sequence>
<dbReference type="AlphaFoldDB" id="S7U5I1"/>
<dbReference type="Proteomes" id="UP000014977">
    <property type="component" value="Unassembled WGS sequence"/>
</dbReference>
<name>S7U5I1_DESML</name>
<protein>
    <submittedName>
        <fullName evidence="3">Transposase</fullName>
    </submittedName>
</protein>
<keyword evidence="4" id="KW-1185">Reference proteome</keyword>
<dbReference type="GO" id="GO:0006313">
    <property type="term" value="P:DNA transposition"/>
    <property type="evidence" value="ECO:0007669"/>
    <property type="project" value="InterPro"/>
</dbReference>